<dbReference type="HOGENOM" id="CLU_3278162_0_0_12"/>
<keyword evidence="2" id="KW-1185">Reference proteome</keyword>
<sequence>MPADLHLFLRALIFSSPSPCLFPAGSAPQYVEYLHRCFSIL</sequence>
<proteinExistence type="predicted"/>
<protein>
    <submittedName>
        <fullName evidence="1">Uncharacterized protein</fullName>
    </submittedName>
</protein>
<reference evidence="2" key="1">
    <citation type="submission" date="2009-12" db="EMBL/GenBank/DDBJ databases">
        <title>Complete sequence of Treponema azotonutricium strain ZAS-9.</title>
        <authorList>
            <person name="Tetu S.G."/>
            <person name="Matson E."/>
            <person name="Ren Q."/>
            <person name="Seshadri R."/>
            <person name="Elbourne L."/>
            <person name="Hassan K.A."/>
            <person name="Durkin A."/>
            <person name="Radune D."/>
            <person name="Mohamoud Y."/>
            <person name="Shay R."/>
            <person name="Jin S."/>
            <person name="Zhang X."/>
            <person name="Lucey K."/>
            <person name="Ballor N.R."/>
            <person name="Ottesen E."/>
            <person name="Rosenthal R."/>
            <person name="Allen A."/>
            <person name="Leadbetter J.R."/>
            <person name="Paulsen I.T."/>
        </authorList>
    </citation>
    <scope>NUCLEOTIDE SEQUENCE [LARGE SCALE GENOMIC DNA]</scope>
    <source>
        <strain evidence="2">ATCC BAA-888 / DSM 13862 / ZAS-9</strain>
    </source>
</reference>
<reference evidence="1 2" key="2">
    <citation type="journal article" date="2011" name="ISME J.">
        <title>RNA-seq reveals cooperative metabolic interactions between two termite-gut spirochete species in co-culture.</title>
        <authorList>
            <person name="Rosenthal A.Z."/>
            <person name="Matson E.G."/>
            <person name="Eldar A."/>
            <person name="Leadbetter J.R."/>
        </authorList>
    </citation>
    <scope>NUCLEOTIDE SEQUENCE [LARGE SCALE GENOMIC DNA]</scope>
    <source>
        <strain evidence="2">ATCC BAA-888 / DSM 13862 / ZAS-9</strain>
    </source>
</reference>
<dbReference type="Proteomes" id="UP000009222">
    <property type="component" value="Chromosome"/>
</dbReference>
<organism evidence="1 2">
    <name type="scientific">Leadbettera azotonutricia (strain ATCC BAA-888 / DSM 13862 / ZAS-9)</name>
    <name type="common">Treponema azotonutricium</name>
    <dbReference type="NCBI Taxonomy" id="545695"/>
    <lineage>
        <taxon>Bacteria</taxon>
        <taxon>Pseudomonadati</taxon>
        <taxon>Spirochaetota</taxon>
        <taxon>Spirochaetia</taxon>
        <taxon>Spirochaetales</taxon>
        <taxon>Breznakiellaceae</taxon>
        <taxon>Leadbettera</taxon>
    </lineage>
</organism>
<dbReference type="AlphaFoldDB" id="F5YFJ2"/>
<evidence type="ECO:0000313" key="1">
    <source>
        <dbReference type="EMBL" id="AEF80148.1"/>
    </source>
</evidence>
<dbReference type="KEGG" id="taz:TREAZ_0085"/>
<accession>F5YFJ2</accession>
<name>F5YFJ2_LEAAZ</name>
<evidence type="ECO:0000313" key="2">
    <source>
        <dbReference type="Proteomes" id="UP000009222"/>
    </source>
</evidence>
<dbReference type="EMBL" id="CP001841">
    <property type="protein sequence ID" value="AEF80148.1"/>
    <property type="molecule type" value="Genomic_DNA"/>
</dbReference>
<gene>
    <name evidence="1" type="ordered locus">TREAZ_0085</name>
</gene>
<dbReference type="InParanoid" id="F5YFJ2"/>
<dbReference type="STRING" id="545695.TREAZ_0085"/>